<dbReference type="AlphaFoldDB" id="A0A438D0S4"/>
<proteinExistence type="predicted"/>
<organism evidence="2 3">
    <name type="scientific">Vitis vinifera</name>
    <name type="common">Grape</name>
    <dbReference type="NCBI Taxonomy" id="29760"/>
    <lineage>
        <taxon>Eukaryota</taxon>
        <taxon>Viridiplantae</taxon>
        <taxon>Streptophyta</taxon>
        <taxon>Embryophyta</taxon>
        <taxon>Tracheophyta</taxon>
        <taxon>Spermatophyta</taxon>
        <taxon>Magnoliopsida</taxon>
        <taxon>eudicotyledons</taxon>
        <taxon>Gunneridae</taxon>
        <taxon>Pentapetalae</taxon>
        <taxon>rosids</taxon>
        <taxon>Vitales</taxon>
        <taxon>Vitaceae</taxon>
        <taxon>Viteae</taxon>
        <taxon>Vitis</taxon>
    </lineage>
</organism>
<comment type="caution">
    <text evidence="2">The sequence shown here is derived from an EMBL/GenBank/DDBJ whole genome shotgun (WGS) entry which is preliminary data.</text>
</comment>
<accession>A0A438D0S4</accession>
<reference evidence="2 3" key="1">
    <citation type="journal article" date="2018" name="PLoS Genet.">
        <title>Population sequencing reveals clonal diversity and ancestral inbreeding in the grapevine cultivar Chardonnay.</title>
        <authorList>
            <person name="Roach M.J."/>
            <person name="Johnson D.L."/>
            <person name="Bohlmann J."/>
            <person name="van Vuuren H.J."/>
            <person name="Jones S.J."/>
            <person name="Pretorius I.S."/>
            <person name="Schmidt S.A."/>
            <person name="Borneman A.R."/>
        </authorList>
    </citation>
    <scope>NUCLEOTIDE SEQUENCE [LARGE SCALE GENOMIC DNA]</scope>
    <source>
        <strain evidence="3">cv. Chardonnay</strain>
        <tissue evidence="2">Leaf</tissue>
    </source>
</reference>
<name>A0A438D0S4_VITVI</name>
<sequence>MGGKQPISEKGSSCKEDLSAKGKGKLGSESLVRVPKRCFGEGTSSTREDADNHQRFHLNASILSKGKEKLRKFSKDEDRVDSKGFKGFVHRGSSVTVFPTSPVTREKGFNFVGTCEMRVVENFGVSSTPHSQSFLSSLSSFPPSSGLALPPLSPFVPVLPVQSFSLSILRILELYLKYFPKKMTMRLYVLSLLAILTEKLWSPSELI</sequence>
<dbReference type="Proteomes" id="UP000288805">
    <property type="component" value="Unassembled WGS sequence"/>
</dbReference>
<evidence type="ECO:0000256" key="1">
    <source>
        <dbReference type="SAM" id="MobiDB-lite"/>
    </source>
</evidence>
<protein>
    <submittedName>
        <fullName evidence="2">Uncharacterized protein</fullName>
    </submittedName>
</protein>
<dbReference type="EMBL" id="QGNW01001866">
    <property type="protein sequence ID" value="RVW29041.1"/>
    <property type="molecule type" value="Genomic_DNA"/>
</dbReference>
<evidence type="ECO:0000313" key="2">
    <source>
        <dbReference type="EMBL" id="RVW29041.1"/>
    </source>
</evidence>
<gene>
    <name evidence="2" type="ORF">CK203_088905</name>
</gene>
<feature type="region of interest" description="Disordered" evidence="1">
    <location>
        <begin position="1"/>
        <end position="28"/>
    </location>
</feature>
<evidence type="ECO:0000313" key="3">
    <source>
        <dbReference type="Proteomes" id="UP000288805"/>
    </source>
</evidence>